<dbReference type="Gene3D" id="3.40.640.10">
    <property type="entry name" value="Type I PLP-dependent aspartate aminotransferase-like (Major domain)"/>
    <property type="match status" value="1"/>
</dbReference>
<dbReference type="AlphaFoldDB" id="A0A1C7P944"/>
<keyword evidence="12" id="KW-1185">Reference proteome</keyword>
<reference evidence="12" key="1">
    <citation type="submission" date="2016-09" db="EMBL/GenBank/DDBJ databases">
        <authorList>
            <person name="Koehorst J."/>
        </authorList>
    </citation>
    <scope>NUCLEOTIDE SEQUENCE [LARGE SCALE GENOMIC DNA]</scope>
</reference>
<dbReference type="Pfam" id="PF00155">
    <property type="entry name" value="Aminotran_1_2"/>
    <property type="match status" value="1"/>
</dbReference>
<dbReference type="STRING" id="1679444.PYTT_1898"/>
<proteinExistence type="inferred from homology"/>
<feature type="domain" description="Aminotransferase class I/classII large" evidence="10">
    <location>
        <begin position="36"/>
        <end position="358"/>
    </location>
</feature>
<dbReference type="GO" id="GO:0000105">
    <property type="term" value="P:L-histidine biosynthetic process"/>
    <property type="evidence" value="ECO:0007669"/>
    <property type="project" value="UniProtKB-UniRule"/>
</dbReference>
<evidence type="ECO:0000256" key="1">
    <source>
        <dbReference type="ARBA" id="ARBA00001933"/>
    </source>
</evidence>
<dbReference type="KEGG" id="agl:PYTT_1898"/>
<dbReference type="PANTHER" id="PTHR43643:SF3">
    <property type="entry name" value="HISTIDINOL-PHOSPHATE AMINOTRANSFERASE"/>
    <property type="match status" value="1"/>
</dbReference>
<keyword evidence="9" id="KW-0028">Amino-acid biosynthesis</keyword>
<evidence type="ECO:0000256" key="2">
    <source>
        <dbReference type="ARBA" id="ARBA00005011"/>
    </source>
</evidence>
<evidence type="ECO:0000313" key="11">
    <source>
        <dbReference type="EMBL" id="SEH93902.1"/>
    </source>
</evidence>
<evidence type="ECO:0000259" key="10">
    <source>
        <dbReference type="Pfam" id="PF00155"/>
    </source>
</evidence>
<evidence type="ECO:0000256" key="6">
    <source>
        <dbReference type="ARBA" id="ARBA00022679"/>
    </source>
</evidence>
<keyword evidence="7 9" id="KW-0663">Pyridoxal phosphate</keyword>
<dbReference type="PATRIC" id="fig|1679444.3.peg.1872"/>
<dbReference type="GO" id="GO:0030170">
    <property type="term" value="F:pyridoxal phosphate binding"/>
    <property type="evidence" value="ECO:0007669"/>
    <property type="project" value="InterPro"/>
</dbReference>
<comment type="catalytic activity">
    <reaction evidence="8 9">
        <text>L-histidinol phosphate + 2-oxoglutarate = 3-(imidazol-4-yl)-2-oxopropyl phosphate + L-glutamate</text>
        <dbReference type="Rhea" id="RHEA:23744"/>
        <dbReference type="ChEBI" id="CHEBI:16810"/>
        <dbReference type="ChEBI" id="CHEBI:29985"/>
        <dbReference type="ChEBI" id="CHEBI:57766"/>
        <dbReference type="ChEBI" id="CHEBI:57980"/>
        <dbReference type="EC" id="2.6.1.9"/>
    </reaction>
</comment>
<dbReference type="OrthoDB" id="9813612at2"/>
<feature type="modified residue" description="N6-(pyridoxal phosphate)lysine" evidence="9">
    <location>
        <position position="227"/>
    </location>
</feature>
<dbReference type="Gene3D" id="3.90.1150.10">
    <property type="entry name" value="Aspartate Aminotransferase, domain 1"/>
    <property type="match status" value="1"/>
</dbReference>
<sequence length="365" mass="40197">MSIEDYANPYVLDLVAYEPGKPIEETARELGLNPEDIVKLASNENPLGPSAVAVDAIAKAAAGVHIYPDGAAFDLRTAIARRHGVDFRETAVGTGSSEIIELVCHAMLNPQAEVIAAKHAFSMYPIMAKLFGARYVEVPNKPDWSHDLQAMLKAITPNTRVVFITNPTNPVGTVVSQQEIDDFMAAVPEHVLVCFDEAYYEFSEVPADTVKFVKQGRNVIVLRTFSKVYGLAGIRVGYGLAPESVCQMLHKARAPFNLHLIAQSAALAALEDQEHVRRTVDMTRAGMKVYEEAFREMGLEWVPSQGNFVLVKVGEGRKVFQEMLQKGVIVRAQDGYGLPEYIRITIGTPEQNARCLEVLREVLGK</sequence>
<evidence type="ECO:0000256" key="5">
    <source>
        <dbReference type="ARBA" id="ARBA00022576"/>
    </source>
</evidence>
<organism evidence="11 12">
    <name type="scientific">Akkermansia glycaniphila</name>
    <dbReference type="NCBI Taxonomy" id="1679444"/>
    <lineage>
        <taxon>Bacteria</taxon>
        <taxon>Pseudomonadati</taxon>
        <taxon>Verrucomicrobiota</taxon>
        <taxon>Verrucomicrobiia</taxon>
        <taxon>Verrucomicrobiales</taxon>
        <taxon>Akkermansiaceae</taxon>
        <taxon>Akkermansia</taxon>
    </lineage>
</organism>
<comment type="subunit">
    <text evidence="4 9">Homodimer.</text>
</comment>
<dbReference type="NCBIfam" id="TIGR01141">
    <property type="entry name" value="hisC"/>
    <property type="match status" value="1"/>
</dbReference>
<dbReference type="InterPro" id="IPR015421">
    <property type="entry name" value="PyrdxlP-dep_Trfase_major"/>
</dbReference>
<evidence type="ECO:0000256" key="9">
    <source>
        <dbReference type="HAMAP-Rule" id="MF_01023"/>
    </source>
</evidence>
<dbReference type="Proteomes" id="UP000176204">
    <property type="component" value="Chromosome I"/>
</dbReference>
<dbReference type="GO" id="GO:0004400">
    <property type="term" value="F:histidinol-phosphate transaminase activity"/>
    <property type="evidence" value="ECO:0007669"/>
    <property type="project" value="UniProtKB-UniRule"/>
</dbReference>
<keyword evidence="6 9" id="KW-0808">Transferase</keyword>
<dbReference type="SUPFAM" id="SSF53383">
    <property type="entry name" value="PLP-dependent transferases"/>
    <property type="match status" value="1"/>
</dbReference>
<name>A0A1C7P944_9BACT</name>
<comment type="similarity">
    <text evidence="3 9">Belongs to the class-II pyridoxal-phosphate-dependent aminotransferase family. Histidinol-phosphate aminotransferase subfamily.</text>
</comment>
<dbReference type="HAMAP" id="MF_01023">
    <property type="entry name" value="HisC_aminotrans_2"/>
    <property type="match status" value="1"/>
</dbReference>
<evidence type="ECO:0000256" key="7">
    <source>
        <dbReference type="ARBA" id="ARBA00022898"/>
    </source>
</evidence>
<evidence type="ECO:0000256" key="8">
    <source>
        <dbReference type="ARBA" id="ARBA00047481"/>
    </source>
</evidence>
<dbReference type="EMBL" id="LT629973">
    <property type="protein sequence ID" value="SEH93902.1"/>
    <property type="molecule type" value="Genomic_DNA"/>
</dbReference>
<dbReference type="EC" id="2.6.1.9" evidence="9"/>
<protein>
    <recommendedName>
        <fullName evidence="9">Histidinol-phosphate aminotransferase</fullName>
        <ecNumber evidence="9">2.6.1.9</ecNumber>
    </recommendedName>
    <alternativeName>
        <fullName evidence="9">Imidazole acetol-phosphate transaminase</fullName>
    </alternativeName>
</protein>
<dbReference type="InterPro" id="IPR004839">
    <property type="entry name" value="Aminotransferase_I/II_large"/>
</dbReference>
<dbReference type="InterPro" id="IPR005861">
    <property type="entry name" value="HisP_aminotrans"/>
</dbReference>
<comment type="pathway">
    <text evidence="2 9">Amino-acid biosynthesis; L-histidine biosynthesis; L-histidine from 5-phospho-alpha-D-ribose 1-diphosphate: step 7/9.</text>
</comment>
<evidence type="ECO:0000256" key="4">
    <source>
        <dbReference type="ARBA" id="ARBA00011738"/>
    </source>
</evidence>
<dbReference type="InterPro" id="IPR015422">
    <property type="entry name" value="PyrdxlP-dep_Trfase_small"/>
</dbReference>
<dbReference type="InterPro" id="IPR050106">
    <property type="entry name" value="HistidinolP_aminotransfase"/>
</dbReference>
<evidence type="ECO:0000313" key="12">
    <source>
        <dbReference type="Proteomes" id="UP000176204"/>
    </source>
</evidence>
<keyword evidence="9" id="KW-0368">Histidine biosynthesis</keyword>
<accession>A0A1C7P944</accession>
<dbReference type="UniPathway" id="UPA00031">
    <property type="reaction ID" value="UER00012"/>
</dbReference>
<dbReference type="RefSeq" id="WP_067777857.1">
    <property type="nucleotide sequence ID" value="NZ_LIGX01000041.1"/>
</dbReference>
<comment type="cofactor">
    <cofactor evidence="1 9">
        <name>pyridoxal 5'-phosphate</name>
        <dbReference type="ChEBI" id="CHEBI:597326"/>
    </cofactor>
</comment>
<keyword evidence="5 9" id="KW-0032">Aminotransferase</keyword>
<dbReference type="CDD" id="cd00609">
    <property type="entry name" value="AAT_like"/>
    <property type="match status" value="1"/>
</dbReference>
<gene>
    <name evidence="9" type="primary">hisC</name>
    <name evidence="11" type="ORF">PYTT_1898</name>
</gene>
<evidence type="ECO:0000256" key="3">
    <source>
        <dbReference type="ARBA" id="ARBA00007970"/>
    </source>
</evidence>
<dbReference type="InterPro" id="IPR015424">
    <property type="entry name" value="PyrdxlP-dep_Trfase"/>
</dbReference>
<dbReference type="PANTHER" id="PTHR43643">
    <property type="entry name" value="HISTIDINOL-PHOSPHATE AMINOTRANSFERASE 2"/>
    <property type="match status" value="1"/>
</dbReference>